<feature type="domain" description="RecA family profile 1" evidence="3">
    <location>
        <begin position="81"/>
        <end position="250"/>
    </location>
</feature>
<dbReference type="GO" id="GO:0000400">
    <property type="term" value="F:four-way junction DNA binding"/>
    <property type="evidence" value="ECO:0007669"/>
    <property type="project" value="TreeGrafter"/>
</dbReference>
<name>A0A9N8KYN3_CHRIL</name>
<keyword evidence="2" id="KW-0539">Nucleus</keyword>
<dbReference type="InterPro" id="IPR027417">
    <property type="entry name" value="P-loop_NTPase"/>
</dbReference>
<dbReference type="PANTHER" id="PTHR46457">
    <property type="entry name" value="DNA REPAIR PROTEIN RAD51 HOMOLOG 4"/>
    <property type="match status" value="1"/>
</dbReference>
<dbReference type="InterPro" id="IPR020588">
    <property type="entry name" value="RecA_ATP-bd"/>
</dbReference>
<sequence>MITMQKLKDLGLNHLSEAVLKRLTQNHIITLLDFLQEDEMKLSALTKLRLNVILSVRAEILTKFSAPIINGTTLLKRISETRTVLNTGILSLDSILLGGIPVGYITELCGLAGSGKTQLSLQLAVNCARRLENTILYIDTKGDFSAIRIQKILDANGCSHKDMAEIMYRIRVVHIWTMEDLVELFKSLNDKTLIINNLALIIVDSLPCLMMQYIGDENKIGFNLLNTLVNYSRFIGNQLNVGIIYINVQTRWIDNDILDVEDDDMSSALREPTYIEKRNRCLGKYWQNIPAVVLLLEKLEDSATDKDSAQIKVTVINSNIARNVNSQCFLNLNALGVI</sequence>
<evidence type="ECO:0000259" key="3">
    <source>
        <dbReference type="PROSITE" id="PS50162"/>
    </source>
</evidence>
<evidence type="ECO:0000256" key="1">
    <source>
        <dbReference type="ARBA" id="ARBA00004123"/>
    </source>
</evidence>
<gene>
    <name evidence="4" type="ORF">CINC_LOCUS10908</name>
</gene>
<proteinExistence type="predicted"/>
<accession>A0A9N8KYN3</accession>
<dbReference type="GO" id="GO:0005815">
    <property type="term" value="C:microtubule organizing center"/>
    <property type="evidence" value="ECO:0007669"/>
    <property type="project" value="TreeGrafter"/>
</dbReference>
<keyword evidence="5" id="KW-1185">Reference proteome</keyword>
<dbReference type="InterPro" id="IPR051988">
    <property type="entry name" value="HRR_RAD51_Paralog"/>
</dbReference>
<dbReference type="AlphaFoldDB" id="A0A9N8KYN3"/>
<dbReference type="PANTHER" id="PTHR46457:SF1">
    <property type="entry name" value="DNA REPAIR PROTEIN RAD51 HOMOLOG 4"/>
    <property type="match status" value="1"/>
</dbReference>
<dbReference type="GO" id="GO:0140664">
    <property type="term" value="F:ATP-dependent DNA damage sensor activity"/>
    <property type="evidence" value="ECO:0007669"/>
    <property type="project" value="InterPro"/>
</dbReference>
<dbReference type="PROSITE" id="PS50162">
    <property type="entry name" value="RECA_2"/>
    <property type="match status" value="1"/>
</dbReference>
<protein>
    <recommendedName>
        <fullName evidence="3">RecA family profile 1 domain-containing protein</fullName>
    </recommendedName>
</protein>
<dbReference type="GO" id="GO:0042148">
    <property type="term" value="P:DNA strand invasion"/>
    <property type="evidence" value="ECO:0007669"/>
    <property type="project" value="TreeGrafter"/>
</dbReference>
<dbReference type="GO" id="GO:0033063">
    <property type="term" value="C:Rad51B-Rad51C-Rad51D-XRCC2 complex"/>
    <property type="evidence" value="ECO:0007669"/>
    <property type="project" value="TreeGrafter"/>
</dbReference>
<dbReference type="Pfam" id="PF08423">
    <property type="entry name" value="Rad51"/>
    <property type="match status" value="1"/>
</dbReference>
<dbReference type="OrthoDB" id="336321at2759"/>
<dbReference type="SUPFAM" id="SSF52540">
    <property type="entry name" value="P-loop containing nucleoside triphosphate hydrolases"/>
    <property type="match status" value="1"/>
</dbReference>
<dbReference type="GO" id="GO:0000723">
    <property type="term" value="P:telomere maintenance"/>
    <property type="evidence" value="ECO:0007669"/>
    <property type="project" value="TreeGrafter"/>
</dbReference>
<evidence type="ECO:0000256" key="2">
    <source>
        <dbReference type="ARBA" id="ARBA00023242"/>
    </source>
</evidence>
<evidence type="ECO:0000313" key="5">
    <source>
        <dbReference type="Proteomes" id="UP001154114"/>
    </source>
</evidence>
<evidence type="ECO:0000313" key="4">
    <source>
        <dbReference type="EMBL" id="CAD0196619.1"/>
    </source>
</evidence>
<reference evidence="4" key="1">
    <citation type="submission" date="2021-12" db="EMBL/GenBank/DDBJ databases">
        <authorList>
            <person name="King R."/>
        </authorList>
    </citation>
    <scope>NUCLEOTIDE SEQUENCE</scope>
</reference>
<comment type="subcellular location">
    <subcellularLocation>
        <location evidence="1">Nucleus</location>
    </subcellularLocation>
</comment>
<dbReference type="GO" id="GO:0003697">
    <property type="term" value="F:single-stranded DNA binding"/>
    <property type="evidence" value="ECO:0007669"/>
    <property type="project" value="TreeGrafter"/>
</dbReference>
<dbReference type="GO" id="GO:0005524">
    <property type="term" value="F:ATP binding"/>
    <property type="evidence" value="ECO:0007669"/>
    <property type="project" value="InterPro"/>
</dbReference>
<dbReference type="Proteomes" id="UP001154114">
    <property type="component" value="Chromosome 5"/>
</dbReference>
<dbReference type="InterPro" id="IPR013632">
    <property type="entry name" value="Rad51_C"/>
</dbReference>
<dbReference type="EMBL" id="LR824008">
    <property type="protein sequence ID" value="CAD0196619.1"/>
    <property type="molecule type" value="Genomic_DNA"/>
</dbReference>
<dbReference type="GO" id="GO:0005657">
    <property type="term" value="C:replication fork"/>
    <property type="evidence" value="ECO:0007669"/>
    <property type="project" value="TreeGrafter"/>
</dbReference>
<dbReference type="Gene3D" id="3.40.50.300">
    <property type="entry name" value="P-loop containing nucleotide triphosphate hydrolases"/>
    <property type="match status" value="1"/>
</dbReference>
<dbReference type="GO" id="GO:0007131">
    <property type="term" value="P:reciprocal meiotic recombination"/>
    <property type="evidence" value="ECO:0007669"/>
    <property type="project" value="TreeGrafter"/>
</dbReference>
<dbReference type="GO" id="GO:0000724">
    <property type="term" value="P:double-strand break repair via homologous recombination"/>
    <property type="evidence" value="ECO:0007669"/>
    <property type="project" value="TreeGrafter"/>
</dbReference>
<organism evidence="4 5">
    <name type="scientific">Chrysodeixis includens</name>
    <name type="common">Soybean looper</name>
    <name type="synonym">Pseudoplusia includens</name>
    <dbReference type="NCBI Taxonomy" id="689277"/>
    <lineage>
        <taxon>Eukaryota</taxon>
        <taxon>Metazoa</taxon>
        <taxon>Ecdysozoa</taxon>
        <taxon>Arthropoda</taxon>
        <taxon>Hexapoda</taxon>
        <taxon>Insecta</taxon>
        <taxon>Pterygota</taxon>
        <taxon>Neoptera</taxon>
        <taxon>Endopterygota</taxon>
        <taxon>Lepidoptera</taxon>
        <taxon>Glossata</taxon>
        <taxon>Ditrysia</taxon>
        <taxon>Noctuoidea</taxon>
        <taxon>Noctuidae</taxon>
        <taxon>Plusiinae</taxon>
        <taxon>Chrysodeixis</taxon>
    </lineage>
</organism>